<keyword evidence="3" id="KW-1185">Reference proteome</keyword>
<feature type="region of interest" description="Disordered" evidence="1">
    <location>
        <begin position="347"/>
        <end position="390"/>
    </location>
</feature>
<evidence type="ECO:0000313" key="2">
    <source>
        <dbReference type="EMBL" id="CAD5219536.1"/>
    </source>
</evidence>
<dbReference type="Proteomes" id="UP000614601">
    <property type="component" value="Unassembled WGS sequence"/>
</dbReference>
<feature type="region of interest" description="Disordered" evidence="1">
    <location>
        <begin position="174"/>
        <end position="194"/>
    </location>
</feature>
<dbReference type="EMBL" id="CAJFDH010000004">
    <property type="protein sequence ID" value="CAD5219536.1"/>
    <property type="molecule type" value="Genomic_DNA"/>
</dbReference>
<feature type="compositionally biased region" description="Polar residues" evidence="1">
    <location>
        <begin position="572"/>
        <end position="581"/>
    </location>
</feature>
<name>A0A811KXC2_9BILA</name>
<feature type="region of interest" description="Disordered" evidence="1">
    <location>
        <begin position="561"/>
        <end position="585"/>
    </location>
</feature>
<evidence type="ECO:0000313" key="3">
    <source>
        <dbReference type="Proteomes" id="UP000614601"/>
    </source>
</evidence>
<dbReference type="Proteomes" id="UP000783686">
    <property type="component" value="Unassembled WGS sequence"/>
</dbReference>
<dbReference type="AlphaFoldDB" id="A0A811KXC2"/>
<dbReference type="EMBL" id="CAJFCW020000004">
    <property type="protein sequence ID" value="CAG9112626.1"/>
    <property type="molecule type" value="Genomic_DNA"/>
</dbReference>
<feature type="compositionally biased region" description="Basic and acidic residues" evidence="1">
    <location>
        <begin position="360"/>
        <end position="369"/>
    </location>
</feature>
<accession>A0A811KXC2</accession>
<comment type="caution">
    <text evidence="2">The sequence shown here is derived from an EMBL/GenBank/DDBJ whole genome shotgun (WGS) entry which is preliminary data.</text>
</comment>
<evidence type="ECO:0000256" key="1">
    <source>
        <dbReference type="SAM" id="MobiDB-lite"/>
    </source>
</evidence>
<protein>
    <submittedName>
        <fullName evidence="2">Uncharacterized protein</fullName>
    </submittedName>
</protein>
<organism evidence="2 3">
    <name type="scientific">Bursaphelenchus okinawaensis</name>
    <dbReference type="NCBI Taxonomy" id="465554"/>
    <lineage>
        <taxon>Eukaryota</taxon>
        <taxon>Metazoa</taxon>
        <taxon>Ecdysozoa</taxon>
        <taxon>Nematoda</taxon>
        <taxon>Chromadorea</taxon>
        <taxon>Rhabditida</taxon>
        <taxon>Tylenchina</taxon>
        <taxon>Tylenchomorpha</taxon>
        <taxon>Aphelenchoidea</taxon>
        <taxon>Aphelenchoididae</taxon>
        <taxon>Bursaphelenchus</taxon>
    </lineage>
</organism>
<sequence length="632" mass="71919">MADWETFLRSKEAQLKPASEFSQAPIRRNELVTHMSYQKALCFGQSPLDNWRYLRLIECEKCHRLVKHVAFAHHMRRRHLAEPQSSTSGDESQSFLLSPPRQRNLSYVAEKKNELLLVLKRTKFEMDSSNDDEALSVSSEENLLKKAKERDTKDLTKLASMIDTKITDIRSYSRDKKAKKPRMLHPKTNQSSDCVALRTRRHLKEIEDHEYHNGDSLTVHIKSEDPALEVDTTIEPKSEFASNCDGSPGYVFNSANGNAQSEPEPPVQSSFLQELMGQPTEPLPKTPSPPPPKPITSFMVKPPPTHGNYIPVNNVVRVIRPAQKPIPVSYIREDSYVYNQRPSMSSIAGGSVELPPRSPDMPHLEREDVLSGSNECQPGPSSRNDNFKSRPIVHHKQDVRRAQKHSLQELTPFANEYLEYMNNGHSNNAQHQEFWKQNNPRIKNVRLVPAGTVKMQRPEFGNPRMEMSKKYYLKPVGPAGYFKPQQQPRPVHYYPQAQRPQFIPYPQQTIRAKMNKVFVFHGQKPGEQEFIYQTGQQIGKRSGSFESALSLESAELITVSDDSDSGIGRTPLTDSGITPPSDSEDPGIIVEHVNLNNGGMNGANKSYLNQRFFMVPPNYAENPHFRQPPQRR</sequence>
<proteinExistence type="predicted"/>
<dbReference type="OrthoDB" id="5877487at2759"/>
<feature type="compositionally biased region" description="Polar residues" evidence="1">
    <location>
        <begin position="371"/>
        <end position="384"/>
    </location>
</feature>
<reference evidence="2" key="1">
    <citation type="submission" date="2020-09" db="EMBL/GenBank/DDBJ databases">
        <authorList>
            <person name="Kikuchi T."/>
        </authorList>
    </citation>
    <scope>NUCLEOTIDE SEQUENCE</scope>
    <source>
        <strain evidence="2">SH1</strain>
    </source>
</reference>
<gene>
    <name evidence="2" type="ORF">BOKJ2_LOCUS8493</name>
</gene>
<feature type="compositionally biased region" description="Basic residues" evidence="1">
    <location>
        <begin position="176"/>
        <end position="185"/>
    </location>
</feature>